<organism evidence="10 11">
    <name type="scientific">Lactobacillus panisapium</name>
    <dbReference type="NCBI Taxonomy" id="2012495"/>
    <lineage>
        <taxon>Bacteria</taxon>
        <taxon>Bacillati</taxon>
        <taxon>Bacillota</taxon>
        <taxon>Bacilli</taxon>
        <taxon>Lactobacillales</taxon>
        <taxon>Lactobacillaceae</taxon>
        <taxon>Lactobacillus</taxon>
    </lineage>
</organism>
<keyword evidence="3 9" id="KW-0698">rRNA processing</keyword>
<evidence type="ECO:0000256" key="9">
    <source>
        <dbReference type="HAMAP-Rule" id="MF_00009"/>
    </source>
</evidence>
<evidence type="ECO:0000256" key="2">
    <source>
        <dbReference type="ARBA" id="ARBA00022517"/>
    </source>
</evidence>
<accession>A0ABX8W5T8</accession>
<feature type="binding site" evidence="9">
    <location>
        <position position="133"/>
    </location>
    <ligand>
        <name>Zn(2+)</name>
        <dbReference type="ChEBI" id="CHEBI:29105"/>
        <note>catalytic</note>
    </ligand>
</feature>
<evidence type="ECO:0000313" key="11">
    <source>
        <dbReference type="Proteomes" id="UP000826550"/>
    </source>
</evidence>
<keyword evidence="2 9" id="KW-0690">Ribosome biogenesis</keyword>
<evidence type="ECO:0000256" key="8">
    <source>
        <dbReference type="ARBA" id="ARBA00022833"/>
    </source>
</evidence>
<gene>
    <name evidence="9 10" type="primary">ybeY</name>
    <name evidence="10" type="ORF">GYM71_05235</name>
</gene>
<keyword evidence="9" id="KW-0963">Cytoplasm</keyword>
<dbReference type="InterPro" id="IPR020549">
    <property type="entry name" value="YbeY_CS"/>
</dbReference>
<keyword evidence="4 9" id="KW-0540">Nuclease</keyword>
<dbReference type="PANTHER" id="PTHR46986:SF1">
    <property type="entry name" value="ENDORIBONUCLEASE YBEY, CHLOROPLASTIC"/>
    <property type="match status" value="1"/>
</dbReference>
<dbReference type="PROSITE" id="PS01306">
    <property type="entry name" value="UPF0054"/>
    <property type="match status" value="1"/>
</dbReference>
<dbReference type="InterPro" id="IPR002036">
    <property type="entry name" value="YbeY"/>
</dbReference>
<dbReference type="Pfam" id="PF02130">
    <property type="entry name" value="YbeY"/>
    <property type="match status" value="1"/>
</dbReference>
<comment type="function">
    <text evidence="9">Single strand-specific metallo-endoribonuclease involved in late-stage 70S ribosome quality control and in maturation of the 3' terminus of the 16S rRNA.</text>
</comment>
<evidence type="ECO:0000256" key="3">
    <source>
        <dbReference type="ARBA" id="ARBA00022552"/>
    </source>
</evidence>
<comment type="cofactor">
    <cofactor evidence="9">
        <name>Zn(2+)</name>
        <dbReference type="ChEBI" id="CHEBI:29105"/>
    </cofactor>
    <text evidence="9">Binds 1 zinc ion.</text>
</comment>
<dbReference type="EMBL" id="CP048268">
    <property type="protein sequence ID" value="QYN52852.1"/>
    <property type="molecule type" value="Genomic_DNA"/>
</dbReference>
<keyword evidence="5 9" id="KW-0479">Metal-binding</keyword>
<evidence type="ECO:0000313" key="10">
    <source>
        <dbReference type="EMBL" id="QYN52852.1"/>
    </source>
</evidence>
<keyword evidence="11" id="KW-1185">Reference proteome</keyword>
<proteinExistence type="inferred from homology"/>
<evidence type="ECO:0000256" key="4">
    <source>
        <dbReference type="ARBA" id="ARBA00022722"/>
    </source>
</evidence>
<dbReference type="InterPro" id="IPR023091">
    <property type="entry name" value="MetalPrtase_cat_dom_sf_prd"/>
</dbReference>
<dbReference type="PANTHER" id="PTHR46986">
    <property type="entry name" value="ENDORIBONUCLEASE YBEY, CHLOROPLASTIC"/>
    <property type="match status" value="1"/>
</dbReference>
<reference evidence="10 11" key="1">
    <citation type="submission" date="2020-01" db="EMBL/GenBank/DDBJ databases">
        <title>Vast differences in strain-level diversity in the gut microbiota of two closely related honey bee species.</title>
        <authorList>
            <person name="Ellegaard K.M."/>
            <person name="Suenami S."/>
            <person name="Miyazaki R."/>
            <person name="Engel P."/>
        </authorList>
    </citation>
    <scope>NUCLEOTIDE SEQUENCE [LARGE SCALE GENOMIC DNA]</scope>
    <source>
        <strain evidence="10 11">ESL0416</strain>
    </source>
</reference>
<dbReference type="EC" id="3.1.-.-" evidence="9"/>
<protein>
    <recommendedName>
        <fullName evidence="9">Endoribonuclease YbeY</fullName>
        <ecNumber evidence="9">3.1.-.-</ecNumber>
    </recommendedName>
</protein>
<evidence type="ECO:0000256" key="5">
    <source>
        <dbReference type="ARBA" id="ARBA00022723"/>
    </source>
</evidence>
<dbReference type="Gene3D" id="3.40.390.30">
    <property type="entry name" value="Metalloproteases ('zincins'), catalytic domain"/>
    <property type="match status" value="1"/>
</dbReference>
<dbReference type="RefSeq" id="WP_103751660.1">
    <property type="nucleotide sequence ID" value="NZ_CP048268.1"/>
</dbReference>
<dbReference type="SUPFAM" id="SSF55486">
    <property type="entry name" value="Metalloproteases ('zincins'), catalytic domain"/>
    <property type="match status" value="1"/>
</dbReference>
<sequence>MTPIEITYNDEVGFLENNDQNWQDWIAKLLLLAKNEIGKKNNLEMSINFVDEEHSQKINAEYREKDRPTDVISFAIEDGDDMLDFAAFAADPTFQEDIGDLFMCPSVIKRHSEEYGTGWEREFGYTLVHGFLHLNGYDHIDPKEAKEMFGIQGKVLEDYGLPLYPDQLDKGRGK</sequence>
<keyword evidence="8 9" id="KW-0862">Zinc</keyword>
<dbReference type="NCBIfam" id="TIGR00043">
    <property type="entry name" value="rRNA maturation RNase YbeY"/>
    <property type="match status" value="1"/>
</dbReference>
<comment type="subcellular location">
    <subcellularLocation>
        <location evidence="9">Cytoplasm</location>
    </subcellularLocation>
</comment>
<feature type="binding site" evidence="9">
    <location>
        <position position="129"/>
    </location>
    <ligand>
        <name>Zn(2+)</name>
        <dbReference type="ChEBI" id="CHEBI:29105"/>
        <note>catalytic</note>
    </ligand>
</feature>
<feature type="binding site" evidence="9">
    <location>
        <position position="139"/>
    </location>
    <ligand>
        <name>Zn(2+)</name>
        <dbReference type="ChEBI" id="CHEBI:29105"/>
        <note>catalytic</note>
    </ligand>
</feature>
<name>A0ABX8W5T8_9LACO</name>
<evidence type="ECO:0000256" key="1">
    <source>
        <dbReference type="ARBA" id="ARBA00010875"/>
    </source>
</evidence>
<keyword evidence="6 9" id="KW-0255">Endonuclease</keyword>
<comment type="similarity">
    <text evidence="1 9">Belongs to the endoribonuclease YbeY family.</text>
</comment>
<keyword evidence="7 9" id="KW-0378">Hydrolase</keyword>
<dbReference type="HAMAP" id="MF_00009">
    <property type="entry name" value="Endoribonucl_YbeY"/>
    <property type="match status" value="1"/>
</dbReference>
<evidence type="ECO:0000256" key="7">
    <source>
        <dbReference type="ARBA" id="ARBA00022801"/>
    </source>
</evidence>
<evidence type="ECO:0000256" key="6">
    <source>
        <dbReference type="ARBA" id="ARBA00022759"/>
    </source>
</evidence>
<dbReference type="Proteomes" id="UP000826550">
    <property type="component" value="Chromosome"/>
</dbReference>